<dbReference type="AlphaFoldDB" id="A0A915CHA7"/>
<protein>
    <submittedName>
        <fullName evidence="2">Uncharacterized protein</fullName>
    </submittedName>
</protein>
<dbReference type="GO" id="GO:0003779">
    <property type="term" value="F:actin binding"/>
    <property type="evidence" value="ECO:0007669"/>
    <property type="project" value="InterPro"/>
</dbReference>
<name>A0A915CHA7_PARUN</name>
<accession>A0A915CHA7</accession>
<dbReference type="PROSITE" id="PS01088">
    <property type="entry name" value="CAP_1"/>
    <property type="match status" value="1"/>
</dbReference>
<dbReference type="Pfam" id="PF01213">
    <property type="entry name" value="CAP_N-CM"/>
    <property type="match status" value="1"/>
</dbReference>
<dbReference type="Proteomes" id="UP000887569">
    <property type="component" value="Unplaced"/>
</dbReference>
<evidence type="ECO:0000313" key="2">
    <source>
        <dbReference type="WBParaSite" id="PgR196_g001_t01"/>
    </source>
</evidence>
<sequence length="100" mass="10925">HYTDLAPPLSQNCGADSSVAIISSLRGNRWEVGSFLAPELTQMSTSPVDIEKILQRLELVATRLEAISAQKPTIAPKPSNRSVSSINSNGLYYIHCEITR</sequence>
<organism evidence="1 2">
    <name type="scientific">Parascaris univalens</name>
    <name type="common">Nematode worm</name>
    <dbReference type="NCBI Taxonomy" id="6257"/>
    <lineage>
        <taxon>Eukaryota</taxon>
        <taxon>Metazoa</taxon>
        <taxon>Ecdysozoa</taxon>
        <taxon>Nematoda</taxon>
        <taxon>Chromadorea</taxon>
        <taxon>Rhabditida</taxon>
        <taxon>Spirurina</taxon>
        <taxon>Ascaridomorpha</taxon>
        <taxon>Ascaridoidea</taxon>
        <taxon>Ascarididae</taxon>
        <taxon>Parascaris</taxon>
    </lineage>
</organism>
<dbReference type="GO" id="GO:0007010">
    <property type="term" value="P:cytoskeleton organization"/>
    <property type="evidence" value="ECO:0007669"/>
    <property type="project" value="InterPro"/>
</dbReference>
<dbReference type="InterPro" id="IPR018106">
    <property type="entry name" value="CAP_CS_N"/>
</dbReference>
<dbReference type="InterPro" id="IPR013992">
    <property type="entry name" value="Adenylate_cyclase-assoc_CAP_N"/>
</dbReference>
<reference evidence="2" key="1">
    <citation type="submission" date="2022-11" db="UniProtKB">
        <authorList>
            <consortium name="WormBaseParasite"/>
        </authorList>
    </citation>
    <scope>IDENTIFICATION</scope>
</reference>
<keyword evidence="1" id="KW-1185">Reference proteome</keyword>
<proteinExistence type="predicted"/>
<dbReference type="WBParaSite" id="PgR196_g001_t01">
    <property type="protein sequence ID" value="PgR196_g001_t01"/>
    <property type="gene ID" value="PgR196_g001"/>
</dbReference>
<evidence type="ECO:0000313" key="1">
    <source>
        <dbReference type="Proteomes" id="UP000887569"/>
    </source>
</evidence>